<dbReference type="InterPro" id="IPR004837">
    <property type="entry name" value="NaCa_Exmemb"/>
</dbReference>
<feature type="domain" description="Sodium/calcium exchanger membrane region" evidence="6">
    <location>
        <begin position="3"/>
        <end position="142"/>
    </location>
</feature>
<keyword evidence="3 5" id="KW-1133">Transmembrane helix</keyword>
<comment type="subcellular location">
    <subcellularLocation>
        <location evidence="1">Membrane</location>
        <topology evidence="1">Multi-pass membrane protein</topology>
    </subcellularLocation>
</comment>
<dbReference type="EMBL" id="JBHSCR010000005">
    <property type="protein sequence ID" value="MFC4347930.1"/>
    <property type="molecule type" value="Genomic_DNA"/>
</dbReference>
<evidence type="ECO:0000313" key="8">
    <source>
        <dbReference type="Proteomes" id="UP001595776"/>
    </source>
</evidence>
<feature type="transmembrane region" description="Helical" evidence="5">
    <location>
        <begin position="298"/>
        <end position="316"/>
    </location>
</feature>
<dbReference type="PANTHER" id="PTHR10846:SF8">
    <property type="entry name" value="INNER MEMBRANE PROTEIN YRBG"/>
    <property type="match status" value="1"/>
</dbReference>
<evidence type="ECO:0000256" key="3">
    <source>
        <dbReference type="ARBA" id="ARBA00022989"/>
    </source>
</evidence>
<feature type="transmembrane region" description="Helical" evidence="5">
    <location>
        <begin position="207"/>
        <end position="230"/>
    </location>
</feature>
<accession>A0ABV8U9Y8</accession>
<feature type="transmembrane region" description="Helical" evidence="5">
    <location>
        <begin position="168"/>
        <end position="187"/>
    </location>
</feature>
<dbReference type="Gene3D" id="1.20.1420.30">
    <property type="entry name" value="NCX, central ion-binding region"/>
    <property type="match status" value="1"/>
</dbReference>
<dbReference type="PANTHER" id="PTHR10846">
    <property type="entry name" value="SODIUM/POTASSIUM/CALCIUM EXCHANGER"/>
    <property type="match status" value="1"/>
</dbReference>
<dbReference type="Pfam" id="PF01699">
    <property type="entry name" value="Na_Ca_ex"/>
    <property type="match status" value="2"/>
</dbReference>
<keyword evidence="8" id="KW-1185">Reference proteome</keyword>
<evidence type="ECO:0000256" key="1">
    <source>
        <dbReference type="ARBA" id="ARBA00004141"/>
    </source>
</evidence>
<evidence type="ECO:0000313" key="7">
    <source>
        <dbReference type="EMBL" id="MFC4347930.1"/>
    </source>
</evidence>
<feature type="transmembrane region" description="Helical" evidence="5">
    <location>
        <begin position="6"/>
        <end position="25"/>
    </location>
</feature>
<name>A0ABV8U9Y8_9PROT</name>
<evidence type="ECO:0000256" key="5">
    <source>
        <dbReference type="SAM" id="Phobius"/>
    </source>
</evidence>
<organism evidence="7 8">
    <name type="scientific">Kordiimonas lipolytica</name>
    <dbReference type="NCBI Taxonomy" id="1662421"/>
    <lineage>
        <taxon>Bacteria</taxon>
        <taxon>Pseudomonadati</taxon>
        <taxon>Pseudomonadota</taxon>
        <taxon>Alphaproteobacteria</taxon>
        <taxon>Kordiimonadales</taxon>
        <taxon>Kordiimonadaceae</taxon>
        <taxon>Kordiimonas</taxon>
    </lineage>
</organism>
<keyword evidence="4 5" id="KW-0472">Membrane</keyword>
<gene>
    <name evidence="7" type="ORF">ACFO5Q_08750</name>
</gene>
<dbReference type="InterPro" id="IPR004481">
    <property type="entry name" value="K/Na/Ca-exchanger"/>
</dbReference>
<proteinExistence type="predicted"/>
<dbReference type="NCBIfam" id="TIGR00367">
    <property type="entry name" value="calcium/sodium antiporter"/>
    <property type="match status" value="1"/>
</dbReference>
<dbReference type="RefSeq" id="WP_068152049.1">
    <property type="nucleotide sequence ID" value="NZ_JBHSCR010000005.1"/>
</dbReference>
<keyword evidence="2 5" id="KW-0812">Transmembrane</keyword>
<feature type="transmembrane region" description="Helical" evidence="5">
    <location>
        <begin position="76"/>
        <end position="96"/>
    </location>
</feature>
<evidence type="ECO:0000256" key="4">
    <source>
        <dbReference type="ARBA" id="ARBA00023136"/>
    </source>
</evidence>
<feature type="transmembrane region" description="Helical" evidence="5">
    <location>
        <begin position="37"/>
        <end position="56"/>
    </location>
</feature>
<evidence type="ECO:0000256" key="2">
    <source>
        <dbReference type="ARBA" id="ARBA00022692"/>
    </source>
</evidence>
<dbReference type="InterPro" id="IPR044880">
    <property type="entry name" value="NCX_ion-bd_dom_sf"/>
</dbReference>
<sequence>MAYIQVVAGLVLLVVAGDYLVRGSVSLARRAGVSKLIIGLTIVAFGTSAPELVVGVDAVLNNVPALALGNVVGSNIANVLLVVGLPAMIAPMVCSAPRLGRNLIFMLVSTVLFMAMAFSGSFAWQQGLILLAFLTLFIGYSIARRKACPIEAAKELEEMEELQHKPDSYRLATIMVVGGLVGLIFGADMLVEGAVVIAREFGVSEAVIGLTLVALGTSLPELITALVAAVRGHCDVAVGNVIGSNIFNLLSIVGVASMVGTIPVPDSFLQVDLWVMLGASLLLVPFTRARSHVGKKAGAIMVLLYIAYIVYLAQSAESASAMGMTL</sequence>
<feature type="transmembrane region" description="Helical" evidence="5">
    <location>
        <begin position="242"/>
        <end position="262"/>
    </location>
</feature>
<comment type="caution">
    <text evidence="7">The sequence shown here is derived from an EMBL/GenBank/DDBJ whole genome shotgun (WGS) entry which is preliminary data.</text>
</comment>
<feature type="domain" description="Sodium/calcium exchanger membrane region" evidence="6">
    <location>
        <begin position="172"/>
        <end position="312"/>
    </location>
</feature>
<dbReference type="Proteomes" id="UP001595776">
    <property type="component" value="Unassembled WGS sequence"/>
</dbReference>
<protein>
    <submittedName>
        <fullName evidence="7">Calcium/sodium antiporter</fullName>
    </submittedName>
</protein>
<feature type="transmembrane region" description="Helical" evidence="5">
    <location>
        <begin position="268"/>
        <end position="286"/>
    </location>
</feature>
<reference evidence="8" key="1">
    <citation type="journal article" date="2019" name="Int. J. Syst. Evol. Microbiol.">
        <title>The Global Catalogue of Microorganisms (GCM) 10K type strain sequencing project: providing services to taxonomists for standard genome sequencing and annotation.</title>
        <authorList>
            <consortium name="The Broad Institute Genomics Platform"/>
            <consortium name="The Broad Institute Genome Sequencing Center for Infectious Disease"/>
            <person name="Wu L."/>
            <person name="Ma J."/>
        </authorList>
    </citation>
    <scope>NUCLEOTIDE SEQUENCE [LARGE SCALE GENOMIC DNA]</scope>
    <source>
        <strain evidence="8">CGMCC 1.15304</strain>
    </source>
</reference>
<feature type="transmembrane region" description="Helical" evidence="5">
    <location>
        <begin position="128"/>
        <end position="147"/>
    </location>
</feature>
<evidence type="ECO:0000259" key="6">
    <source>
        <dbReference type="Pfam" id="PF01699"/>
    </source>
</evidence>
<feature type="transmembrane region" description="Helical" evidence="5">
    <location>
        <begin position="103"/>
        <end position="122"/>
    </location>
</feature>